<feature type="domain" description="B12-binding N-terminal" evidence="27">
    <location>
        <begin position="654"/>
        <end position="752"/>
    </location>
</feature>
<keyword evidence="15 20" id="KW-0862">Zinc</keyword>
<evidence type="ECO:0000256" key="22">
    <source>
        <dbReference type="SAM" id="MobiDB-lite"/>
    </source>
</evidence>
<comment type="caution">
    <text evidence="28">The sequence shown here is derived from an EMBL/GenBank/DDBJ whole genome shotgun (WGS) entry which is preliminary data.</text>
</comment>
<evidence type="ECO:0000256" key="6">
    <source>
        <dbReference type="ARBA" id="ARBA00012032"/>
    </source>
</evidence>
<comment type="function">
    <text evidence="18">Catalyzes the transfer of a methyl group from methyl-cobalamin to homocysteine, yielding enzyme-bound cob(I)alamin and methionine. Subsequently, remethylates the cofactor using methyltetrahydrofolate.</text>
</comment>
<dbReference type="Pfam" id="PF02965">
    <property type="entry name" value="Met_synt_B12"/>
    <property type="match status" value="1"/>
</dbReference>
<comment type="catalytic activity">
    <reaction evidence="1">
        <text>(6S)-5-methyl-5,6,7,8-tetrahydrofolate + L-homocysteine = (6S)-5,6,7,8-tetrahydrofolate + L-methionine</text>
        <dbReference type="Rhea" id="RHEA:11172"/>
        <dbReference type="ChEBI" id="CHEBI:18608"/>
        <dbReference type="ChEBI" id="CHEBI:57453"/>
        <dbReference type="ChEBI" id="CHEBI:57844"/>
        <dbReference type="ChEBI" id="CHEBI:58199"/>
        <dbReference type="EC" id="2.1.1.13"/>
    </reaction>
</comment>
<evidence type="ECO:0000256" key="11">
    <source>
        <dbReference type="ARBA" id="ARBA00022679"/>
    </source>
</evidence>
<evidence type="ECO:0000259" key="27">
    <source>
        <dbReference type="PROSITE" id="PS51337"/>
    </source>
</evidence>
<dbReference type="SUPFAM" id="SSF82282">
    <property type="entry name" value="Homocysteine S-methyltransferase"/>
    <property type="match status" value="1"/>
</dbReference>
<dbReference type="Pfam" id="PF02310">
    <property type="entry name" value="B12-binding"/>
    <property type="match status" value="1"/>
</dbReference>
<keyword evidence="16" id="KW-0486">Methionine biosynthesis</keyword>
<dbReference type="Pfam" id="PF02574">
    <property type="entry name" value="S-methyl_trans"/>
    <property type="match status" value="1"/>
</dbReference>
<evidence type="ECO:0000259" key="24">
    <source>
        <dbReference type="PROSITE" id="PS50972"/>
    </source>
</evidence>
<evidence type="ECO:0000259" key="23">
    <source>
        <dbReference type="PROSITE" id="PS50970"/>
    </source>
</evidence>
<feature type="binding site" evidence="20">
    <location>
        <position position="317"/>
    </location>
    <ligand>
        <name>Zn(2+)</name>
        <dbReference type="ChEBI" id="CHEBI:29105"/>
    </ligand>
</feature>
<evidence type="ECO:0000259" key="25">
    <source>
        <dbReference type="PROSITE" id="PS50974"/>
    </source>
</evidence>
<dbReference type="InterPro" id="IPR000489">
    <property type="entry name" value="Pterin-binding_dom"/>
</dbReference>
<dbReference type="SUPFAM" id="SSF47644">
    <property type="entry name" value="Methionine synthase domain"/>
    <property type="match status" value="1"/>
</dbReference>
<evidence type="ECO:0000256" key="4">
    <source>
        <dbReference type="ARBA" id="ARBA00005178"/>
    </source>
</evidence>
<dbReference type="Gene3D" id="3.20.20.20">
    <property type="entry name" value="Dihydropteroate synthase-like"/>
    <property type="match status" value="1"/>
</dbReference>
<dbReference type="InterPro" id="IPR004223">
    <property type="entry name" value="VitB12-dep_Met_synth_activ_dom"/>
</dbReference>
<keyword evidence="29" id="KW-1185">Reference proteome</keyword>
<keyword evidence="11 21" id="KW-0808">Transferase</keyword>
<dbReference type="PROSITE" id="PS51337">
    <property type="entry name" value="B12_BINDING_NTER"/>
    <property type="match status" value="1"/>
</dbReference>
<feature type="domain" description="Hcy-binding" evidence="23">
    <location>
        <begin position="13"/>
        <end position="331"/>
    </location>
</feature>
<dbReference type="InterPro" id="IPR007569">
    <property type="entry name" value="DUF559"/>
</dbReference>
<keyword evidence="10" id="KW-0846">Cobalamin</keyword>
<dbReference type="Pfam" id="PF00809">
    <property type="entry name" value="Pterin_bind"/>
    <property type="match status" value="1"/>
</dbReference>
<dbReference type="PANTHER" id="PTHR45833:SF1">
    <property type="entry name" value="METHIONINE SYNTHASE"/>
    <property type="match status" value="1"/>
</dbReference>
<evidence type="ECO:0000256" key="15">
    <source>
        <dbReference type="ARBA" id="ARBA00022833"/>
    </source>
</evidence>
<dbReference type="CDD" id="cd01038">
    <property type="entry name" value="Endonuclease_DUF559"/>
    <property type="match status" value="1"/>
</dbReference>
<dbReference type="PROSITE" id="PS51332">
    <property type="entry name" value="B12_BINDING"/>
    <property type="match status" value="1"/>
</dbReference>
<dbReference type="Proteomes" id="UP001254608">
    <property type="component" value="Unassembled WGS sequence"/>
</dbReference>
<dbReference type="CDD" id="cd00740">
    <property type="entry name" value="MeTr"/>
    <property type="match status" value="1"/>
</dbReference>
<sequence>MSEIKTPVPTPSFQDIEAQLRRRILVLDGAMGTMIQGYKLGEADYRGARFADWPSDIQGNNDLLSITQPDIIREIHGKYFSAGSDIVETNTFNAQKISQADYGMEALAYEINVAAARVAREAADAASTPQRPRFVAGALGPTNRTASISPDVNDPGKRNVTYEELVDAYLEQARGLADGGVDLFMIETIFDTLNAKAAIFAVETLFEERGQRWPVILSGTITDASGRTLSGQVTEAFWNSVRHAKPLAIGLNCALGGKEMRPYIEELSRLADCYISCYPNAGLPNAFGEYDEHPEDTACIIEEFAHSGLVNLVGGCCGTTPDHIAHIAKHVEGIAPRTPAAHDPVCRLAGLEPLNLTAELNFCNVGERTNVTGSARFRNLIKDGDYTSGLTVARQQVEAGAQIIDVNMDEGMLDGVEAMSTFLKLIASEPDISRVPVMIDSSKWTVIEAGLRCVQGKPVVNSISMKEGEAAFIEHARLCRKYGAAVVVMAFDEDGQADNLERRKQICGRAYQILTETVGFPPEDIIFDPNIFAVATGIEQHNNYGVDFIEATRWVRENLPHVSVSGGVSNVSFSFRGNNEVREAIHSVFLYHAIQAGLNMGIVNAGQLAIYADLDPELRERIEDVILNRRADGTERLLEIAERFRGTGEKKAVDDEVWRKLPLGERITHALVKGIDAYVEEDVEALRAELASQGKRPLEVIEGPLMDGMNVVGDLFGAGKMFLPQVVKSARVMKKAVAYLIPFIEAEKQPGEVHKAKGRILMATVKGDVHDIGKNIVGVVLQCNNYDVVDLGVMVPAQKILDAARAEKVDIIGVSGLITPSLDEMVHLAKEMERQGFDIPLMIGGATTSRAHTAVKVDKGYHGPVVWVKDASRSVPIAAALLSDEQRPVLLDKLREEYDGVRERHGKRNRQEKFLRLSQARENRTPIDWNGYRPFRPRMLLQQARDVSIEFPSPSGRGAGGEGAPRLRHIPHEITEAARRQRQDATDAEQFLWSLLRDHRFGNHKFRREHPLPPYRLDFYCHELKLAIELDGGQRNEDTQARHDTARDAFLLSEGIEVVRVWNHDLFERTEDVLGHLWNACEARGSRSPSPPAPLPRGEGRQATQFVHELKNYPIEELREYIDWQPFFISWEMKGRFPDLLNNPATSEVARKLWDDAQTMLDRIIAEKWLKASGVFGLFPAQADGDDTVIFADETYQTEIARLHHLRQQSEHRPGIPNRSLADYVAPRETGLHDYVGAFAVTAGIGSAERVEAFKKANDDYNAILLESIADRLAEAFAERLHQRVRKEWWGYAADEHLPNEALIAEQYAGIRPAPGYPACPEHTEKQTLWQLLDVNQRIGIELTESMAMWPGASVSGWYFGHPESQYFVVGRINRDQVEDYAQRKGWDFRTAEKWLAPNLGYEPED</sequence>
<dbReference type="InterPro" id="IPR036724">
    <property type="entry name" value="Cobalamin-bd_sf"/>
</dbReference>
<dbReference type="InterPro" id="IPR003726">
    <property type="entry name" value="HCY_dom"/>
</dbReference>
<dbReference type="SUPFAM" id="SSF56507">
    <property type="entry name" value="Methionine synthase activation domain-like"/>
    <property type="match status" value="1"/>
</dbReference>
<dbReference type="Gene3D" id="1.10.288.10">
    <property type="entry name" value="Cobalamin-dependent Methionine Synthase, domain 2"/>
    <property type="match status" value="1"/>
</dbReference>
<gene>
    <name evidence="28" type="primary">metH</name>
    <name evidence="28" type="ORF">RM530_04550</name>
</gene>
<comment type="similarity">
    <text evidence="5">Belongs to the vitamin-B12 dependent methionine synthase family.</text>
</comment>
<evidence type="ECO:0000256" key="7">
    <source>
        <dbReference type="ARBA" id="ARBA00013998"/>
    </source>
</evidence>
<evidence type="ECO:0000313" key="28">
    <source>
        <dbReference type="EMBL" id="MDT0496631.1"/>
    </source>
</evidence>
<dbReference type="InterPro" id="IPR011822">
    <property type="entry name" value="MetH"/>
</dbReference>
<dbReference type="RefSeq" id="WP_311364019.1">
    <property type="nucleotide sequence ID" value="NZ_JAVRIC010000004.1"/>
</dbReference>
<dbReference type="InterPro" id="IPR036594">
    <property type="entry name" value="Meth_synthase_dom"/>
</dbReference>
<keyword evidence="12" id="KW-0949">S-adenosyl-L-methionine</keyword>
<dbReference type="InterPro" id="IPR047216">
    <property type="entry name" value="Endonuclease_DUF559_bact"/>
</dbReference>
<dbReference type="Gene3D" id="3.10.196.10">
    <property type="entry name" value="Vitamin B12-dependent methionine synthase, activation domain"/>
    <property type="match status" value="1"/>
</dbReference>
<keyword evidence="9" id="KW-0028">Amino-acid biosynthesis</keyword>
<proteinExistence type="inferred from homology"/>
<dbReference type="InterPro" id="IPR011005">
    <property type="entry name" value="Dihydropteroate_synth-like_sf"/>
</dbReference>
<evidence type="ECO:0000256" key="1">
    <source>
        <dbReference type="ARBA" id="ARBA00001700"/>
    </source>
</evidence>
<dbReference type="InterPro" id="IPR033706">
    <property type="entry name" value="Met_synthase_B12-bd"/>
</dbReference>
<dbReference type="Pfam" id="PF04480">
    <property type="entry name" value="DUF559"/>
    <property type="match status" value="1"/>
</dbReference>
<feature type="binding site" evidence="20">
    <location>
        <position position="253"/>
    </location>
    <ligand>
        <name>Zn(2+)</name>
        <dbReference type="ChEBI" id="CHEBI:29105"/>
    </ligand>
</feature>
<dbReference type="EMBL" id="JAVRIC010000004">
    <property type="protein sequence ID" value="MDT0496631.1"/>
    <property type="molecule type" value="Genomic_DNA"/>
</dbReference>
<dbReference type="Gene3D" id="3.40.960.10">
    <property type="entry name" value="VSR Endonuclease"/>
    <property type="match status" value="1"/>
</dbReference>
<dbReference type="SUPFAM" id="SSF51717">
    <property type="entry name" value="Dihydropteroate synthetase-like"/>
    <property type="match status" value="1"/>
</dbReference>
<dbReference type="Gene3D" id="3.20.20.330">
    <property type="entry name" value="Homocysteine-binding-like domain"/>
    <property type="match status" value="1"/>
</dbReference>
<comment type="pathway">
    <text evidence="4">Amino-acid biosynthesis; L-methionine biosynthesis via de novo pathway; L-methionine from L-homocysteine (MetH route): step 1/1.</text>
</comment>
<dbReference type="SUPFAM" id="SSF52242">
    <property type="entry name" value="Cobalamin (vitamin B12)-binding domain"/>
    <property type="match status" value="1"/>
</dbReference>
<dbReference type="InterPro" id="IPR036589">
    <property type="entry name" value="HCY_dom_sf"/>
</dbReference>
<evidence type="ECO:0000256" key="5">
    <source>
        <dbReference type="ARBA" id="ARBA00010398"/>
    </source>
</evidence>
<evidence type="ECO:0000256" key="12">
    <source>
        <dbReference type="ARBA" id="ARBA00022691"/>
    </source>
</evidence>
<keyword evidence="13 20" id="KW-0479">Metal-binding</keyword>
<evidence type="ECO:0000259" key="26">
    <source>
        <dbReference type="PROSITE" id="PS51332"/>
    </source>
</evidence>
<feature type="domain" description="AdoMet activation" evidence="25">
    <location>
        <begin position="1065"/>
        <end position="1405"/>
    </location>
</feature>
<dbReference type="InterPro" id="IPR050554">
    <property type="entry name" value="Met_Synthase/Corrinoid"/>
</dbReference>
<dbReference type="PROSITE" id="PS50972">
    <property type="entry name" value="PTERIN_BINDING"/>
    <property type="match status" value="1"/>
</dbReference>
<keyword evidence="17" id="KW-0170">Cobalt</keyword>
<evidence type="ECO:0000256" key="3">
    <source>
        <dbReference type="ARBA" id="ARBA00001956"/>
    </source>
</evidence>
<evidence type="ECO:0000256" key="13">
    <source>
        <dbReference type="ARBA" id="ARBA00022723"/>
    </source>
</evidence>
<dbReference type="InterPro" id="IPR037010">
    <property type="entry name" value="VitB12-dep_Met_synth_activ_sf"/>
</dbReference>
<evidence type="ECO:0000256" key="17">
    <source>
        <dbReference type="ARBA" id="ARBA00023285"/>
    </source>
</evidence>
<dbReference type="Gene3D" id="3.40.50.280">
    <property type="entry name" value="Cobalamin-binding domain"/>
    <property type="match status" value="1"/>
</dbReference>
<accession>A0ABU2WFK9</accession>
<dbReference type="NCBIfam" id="NF007024">
    <property type="entry name" value="PRK09490.1"/>
    <property type="match status" value="1"/>
</dbReference>
<evidence type="ECO:0000313" key="29">
    <source>
        <dbReference type="Proteomes" id="UP001254608"/>
    </source>
</evidence>
<dbReference type="Gene3D" id="1.10.1240.10">
    <property type="entry name" value="Methionine synthase domain"/>
    <property type="match status" value="1"/>
</dbReference>
<name>A0ABU2WFK9_9GAMM</name>
<dbReference type="SUPFAM" id="SSF52980">
    <property type="entry name" value="Restriction endonuclease-like"/>
    <property type="match status" value="1"/>
</dbReference>
<evidence type="ECO:0000256" key="16">
    <source>
        <dbReference type="ARBA" id="ARBA00023167"/>
    </source>
</evidence>
<dbReference type="GO" id="GO:0032259">
    <property type="term" value="P:methylation"/>
    <property type="evidence" value="ECO:0007669"/>
    <property type="project" value="UniProtKB-KW"/>
</dbReference>
<evidence type="ECO:0000256" key="8">
    <source>
        <dbReference type="ARBA" id="ARBA00022603"/>
    </source>
</evidence>
<dbReference type="PIRSF" id="PIRSF000381">
    <property type="entry name" value="MetH"/>
    <property type="match status" value="1"/>
</dbReference>
<organism evidence="28 29">
    <name type="scientific">Banduia mediterranea</name>
    <dbReference type="NCBI Taxonomy" id="3075609"/>
    <lineage>
        <taxon>Bacteria</taxon>
        <taxon>Pseudomonadati</taxon>
        <taxon>Pseudomonadota</taxon>
        <taxon>Gammaproteobacteria</taxon>
        <taxon>Nevskiales</taxon>
        <taxon>Algiphilaceae</taxon>
        <taxon>Banduia</taxon>
    </lineage>
</organism>
<reference evidence="28 29" key="1">
    <citation type="submission" date="2023-09" db="EMBL/GenBank/DDBJ databases">
        <authorList>
            <person name="Rey-Velasco X."/>
        </authorList>
    </citation>
    <scope>NUCLEOTIDE SEQUENCE [LARGE SCALE GENOMIC DNA]</scope>
    <source>
        <strain evidence="28 29">W345</strain>
    </source>
</reference>
<keyword evidence="8 21" id="KW-0489">Methyltransferase</keyword>
<feature type="domain" description="Pterin-binding" evidence="24">
    <location>
        <begin position="362"/>
        <end position="623"/>
    </location>
</feature>
<dbReference type="SMART" id="SM01018">
    <property type="entry name" value="B12-binding_2"/>
    <property type="match status" value="1"/>
</dbReference>
<dbReference type="GO" id="GO:0008705">
    <property type="term" value="F:methionine synthase activity"/>
    <property type="evidence" value="ECO:0007669"/>
    <property type="project" value="UniProtKB-EC"/>
</dbReference>
<keyword evidence="14" id="KW-0677">Repeat</keyword>
<feature type="domain" description="B12-binding" evidence="26">
    <location>
        <begin position="757"/>
        <end position="892"/>
    </location>
</feature>
<dbReference type="PROSITE" id="PS50970">
    <property type="entry name" value="HCY"/>
    <property type="match status" value="1"/>
</dbReference>
<dbReference type="CDD" id="cd02069">
    <property type="entry name" value="methionine_synthase_B12_BD"/>
    <property type="match status" value="1"/>
</dbReference>
<dbReference type="InterPro" id="IPR011335">
    <property type="entry name" value="Restrct_endonuc-II-like"/>
</dbReference>
<dbReference type="EC" id="2.1.1.13" evidence="6 19"/>
<dbReference type="NCBIfam" id="TIGR02082">
    <property type="entry name" value="metH"/>
    <property type="match status" value="1"/>
</dbReference>
<feature type="binding site" evidence="20">
    <location>
        <position position="316"/>
    </location>
    <ligand>
        <name>Zn(2+)</name>
        <dbReference type="ChEBI" id="CHEBI:29105"/>
    </ligand>
</feature>
<dbReference type="InterPro" id="IPR006158">
    <property type="entry name" value="Cobalamin-bd"/>
</dbReference>
<evidence type="ECO:0000256" key="14">
    <source>
        <dbReference type="ARBA" id="ARBA00022737"/>
    </source>
</evidence>
<feature type="region of interest" description="Disordered" evidence="22">
    <location>
        <begin position="133"/>
        <end position="154"/>
    </location>
</feature>
<evidence type="ECO:0000256" key="19">
    <source>
        <dbReference type="NCBIfam" id="TIGR02082"/>
    </source>
</evidence>
<dbReference type="InterPro" id="IPR003759">
    <property type="entry name" value="Cbl-bd_cap"/>
</dbReference>
<dbReference type="PANTHER" id="PTHR45833">
    <property type="entry name" value="METHIONINE SYNTHASE"/>
    <property type="match status" value="1"/>
</dbReference>
<evidence type="ECO:0000256" key="10">
    <source>
        <dbReference type="ARBA" id="ARBA00022628"/>
    </source>
</evidence>
<evidence type="ECO:0000256" key="20">
    <source>
        <dbReference type="PROSITE-ProRule" id="PRU00333"/>
    </source>
</evidence>
<evidence type="ECO:0000256" key="21">
    <source>
        <dbReference type="PROSITE-ProRule" id="PRU00346"/>
    </source>
</evidence>
<evidence type="ECO:0000256" key="18">
    <source>
        <dbReference type="ARBA" id="ARBA00025552"/>
    </source>
</evidence>
<dbReference type="PROSITE" id="PS50974">
    <property type="entry name" value="ADOMET_ACTIVATION"/>
    <property type="match status" value="1"/>
</dbReference>
<dbReference type="Pfam" id="PF02607">
    <property type="entry name" value="B12-binding_2"/>
    <property type="match status" value="1"/>
</dbReference>
<evidence type="ECO:0000256" key="9">
    <source>
        <dbReference type="ARBA" id="ARBA00022605"/>
    </source>
</evidence>
<comment type="cofactor">
    <cofactor evidence="3">
        <name>methylcob(III)alamin</name>
        <dbReference type="ChEBI" id="CHEBI:28115"/>
    </cofactor>
</comment>
<evidence type="ECO:0000256" key="2">
    <source>
        <dbReference type="ARBA" id="ARBA00001947"/>
    </source>
</evidence>
<protein>
    <recommendedName>
        <fullName evidence="7 19">Methionine synthase</fullName>
        <ecNumber evidence="6 19">2.1.1.13</ecNumber>
    </recommendedName>
</protein>
<comment type="cofactor">
    <cofactor evidence="2 20">
        <name>Zn(2+)</name>
        <dbReference type="ChEBI" id="CHEBI:29105"/>
    </cofactor>
</comment>